<evidence type="ECO:0000256" key="1">
    <source>
        <dbReference type="SAM" id="Phobius"/>
    </source>
</evidence>
<keyword evidence="3" id="KW-1185">Reference proteome</keyword>
<evidence type="ECO:0000313" key="3">
    <source>
        <dbReference type="Proteomes" id="UP000193560"/>
    </source>
</evidence>
<feature type="transmembrane region" description="Helical" evidence="1">
    <location>
        <begin position="22"/>
        <end position="45"/>
    </location>
</feature>
<sequence>MKVSKQTNKNKIPIHSSFMHEGLWTCISFFFVTCLYRSVISSIMVRIISILKTQQWPASHRDACDSIAKSHISTVAPIFLDRYCIVNWSTGMHHYRPLHQAIFRCI</sequence>
<name>A0A1X2IYE2_9FUNG</name>
<dbReference type="EMBL" id="MCGE01000002">
    <property type="protein sequence ID" value="ORZ24327.1"/>
    <property type="molecule type" value="Genomic_DNA"/>
</dbReference>
<organism evidence="2 3">
    <name type="scientific">Absidia repens</name>
    <dbReference type="NCBI Taxonomy" id="90262"/>
    <lineage>
        <taxon>Eukaryota</taxon>
        <taxon>Fungi</taxon>
        <taxon>Fungi incertae sedis</taxon>
        <taxon>Mucoromycota</taxon>
        <taxon>Mucoromycotina</taxon>
        <taxon>Mucoromycetes</taxon>
        <taxon>Mucorales</taxon>
        <taxon>Cunninghamellaceae</taxon>
        <taxon>Absidia</taxon>
    </lineage>
</organism>
<dbReference type="Proteomes" id="UP000193560">
    <property type="component" value="Unassembled WGS sequence"/>
</dbReference>
<keyword evidence="1" id="KW-1133">Transmembrane helix</keyword>
<dbReference type="AlphaFoldDB" id="A0A1X2IYE2"/>
<proteinExistence type="predicted"/>
<evidence type="ECO:0000313" key="2">
    <source>
        <dbReference type="EMBL" id="ORZ24327.1"/>
    </source>
</evidence>
<protein>
    <submittedName>
        <fullName evidence="2">Uncharacterized protein</fullName>
    </submittedName>
</protein>
<gene>
    <name evidence="2" type="ORF">BCR42DRAFT_402697</name>
</gene>
<comment type="caution">
    <text evidence="2">The sequence shown here is derived from an EMBL/GenBank/DDBJ whole genome shotgun (WGS) entry which is preliminary data.</text>
</comment>
<keyword evidence="1" id="KW-0812">Transmembrane</keyword>
<keyword evidence="1" id="KW-0472">Membrane</keyword>
<accession>A0A1X2IYE2</accession>
<reference evidence="2 3" key="1">
    <citation type="submission" date="2016-07" db="EMBL/GenBank/DDBJ databases">
        <title>Pervasive Adenine N6-methylation of Active Genes in Fungi.</title>
        <authorList>
            <consortium name="DOE Joint Genome Institute"/>
            <person name="Mondo S.J."/>
            <person name="Dannebaum R.O."/>
            <person name="Kuo R.C."/>
            <person name="Labutti K."/>
            <person name="Haridas S."/>
            <person name="Kuo A."/>
            <person name="Salamov A."/>
            <person name="Ahrendt S.R."/>
            <person name="Lipzen A."/>
            <person name="Sullivan W."/>
            <person name="Andreopoulos W.B."/>
            <person name="Clum A."/>
            <person name="Lindquist E."/>
            <person name="Daum C."/>
            <person name="Ramamoorthy G.K."/>
            <person name="Gryganskyi A."/>
            <person name="Culley D."/>
            <person name="Magnuson J.K."/>
            <person name="James T.Y."/>
            <person name="O'Malley M.A."/>
            <person name="Stajich J.E."/>
            <person name="Spatafora J.W."/>
            <person name="Visel A."/>
            <person name="Grigoriev I.V."/>
        </authorList>
    </citation>
    <scope>NUCLEOTIDE SEQUENCE [LARGE SCALE GENOMIC DNA]</scope>
    <source>
        <strain evidence="2 3">NRRL 1336</strain>
    </source>
</reference>